<dbReference type="GO" id="GO:0016874">
    <property type="term" value="F:ligase activity"/>
    <property type="evidence" value="ECO:0007669"/>
    <property type="project" value="UniProtKB-KW"/>
</dbReference>
<dbReference type="InterPro" id="IPR009097">
    <property type="entry name" value="Cyclic_Pdiesterase"/>
</dbReference>
<protein>
    <submittedName>
        <fullName evidence="1">2'-5' RNA ligase superfamily protein</fullName>
    </submittedName>
</protein>
<gene>
    <name evidence="1" type="ORF">SAMN05421823_110125</name>
</gene>
<dbReference type="EMBL" id="FNFO01000010">
    <property type="protein sequence ID" value="SDM08801.1"/>
    <property type="molecule type" value="Genomic_DNA"/>
</dbReference>
<dbReference type="Gene3D" id="3.90.1140.10">
    <property type="entry name" value="Cyclic phosphodiesterase"/>
    <property type="match status" value="1"/>
</dbReference>
<name>A0A1G9QDK1_9BACT</name>
<dbReference type="AlphaFoldDB" id="A0A1G9QDK1"/>
<dbReference type="STRING" id="1075417.SAMN05421823_110125"/>
<reference evidence="1 2" key="1">
    <citation type="submission" date="2016-10" db="EMBL/GenBank/DDBJ databases">
        <authorList>
            <person name="de Groot N.N."/>
        </authorList>
    </citation>
    <scope>NUCLEOTIDE SEQUENCE [LARGE SCALE GENOMIC DNA]</scope>
    <source>
        <strain evidence="1 2">DSM 25186</strain>
    </source>
</reference>
<evidence type="ECO:0000313" key="2">
    <source>
        <dbReference type="Proteomes" id="UP000198510"/>
    </source>
</evidence>
<dbReference type="OrthoDB" id="793003at2"/>
<organism evidence="1 2">
    <name type="scientific">Catalinimonas alkaloidigena</name>
    <dbReference type="NCBI Taxonomy" id="1075417"/>
    <lineage>
        <taxon>Bacteria</taxon>
        <taxon>Pseudomonadati</taxon>
        <taxon>Bacteroidota</taxon>
        <taxon>Cytophagia</taxon>
        <taxon>Cytophagales</taxon>
        <taxon>Catalimonadaceae</taxon>
        <taxon>Catalinimonas</taxon>
    </lineage>
</organism>
<evidence type="ECO:0000313" key="1">
    <source>
        <dbReference type="EMBL" id="SDM08801.1"/>
    </source>
</evidence>
<keyword evidence="1" id="KW-0436">Ligase</keyword>
<dbReference type="RefSeq" id="WP_089686168.1">
    <property type="nucleotide sequence ID" value="NZ_FNFO01000010.1"/>
</dbReference>
<dbReference type="Pfam" id="PF13563">
    <property type="entry name" value="2_5_RNA_ligase2"/>
    <property type="match status" value="1"/>
</dbReference>
<keyword evidence="2" id="KW-1185">Reference proteome</keyword>
<accession>A0A1G9QDK1</accession>
<proteinExistence type="predicted"/>
<sequence>MTPVDAPLVLTLALDKPSFQFFNRLRQAHFPAERNFLEAHLSLFHHLPGTEAPCIADHLAQVCRAQPPLTLPVTEVKMIGKGVAYVVKNKALVAWREQLAHHWQAWLTPQDRQKLWPHITVQNKVTPAEARALQQQLAQDFAPFQAQGTGVCLWAYRNGPWEWLHDFGFEG</sequence>
<dbReference type="SUPFAM" id="SSF55144">
    <property type="entry name" value="LigT-like"/>
    <property type="match status" value="1"/>
</dbReference>
<dbReference type="Proteomes" id="UP000198510">
    <property type="component" value="Unassembled WGS sequence"/>
</dbReference>